<gene>
    <name evidence="5" type="ORF">F3Y22_tig00014626pilonHSYRG00011</name>
</gene>
<comment type="caution">
    <text evidence="5">The sequence shown here is derived from an EMBL/GenBank/DDBJ whole genome shotgun (WGS) entry which is preliminary data.</text>
</comment>
<feature type="compositionally biased region" description="Polar residues" evidence="2">
    <location>
        <begin position="773"/>
        <end position="784"/>
    </location>
</feature>
<feature type="compositionally biased region" description="Basic and acidic residues" evidence="2">
    <location>
        <begin position="810"/>
        <end position="825"/>
    </location>
</feature>
<evidence type="ECO:0000259" key="4">
    <source>
        <dbReference type="Pfam" id="PF24930"/>
    </source>
</evidence>
<accession>A0A6A3BZJ5</accession>
<name>A0A6A3BZJ5_HIBSY</name>
<feature type="transmembrane region" description="Helical" evidence="3">
    <location>
        <begin position="1010"/>
        <end position="1031"/>
    </location>
</feature>
<evidence type="ECO:0000256" key="2">
    <source>
        <dbReference type="SAM" id="MobiDB-lite"/>
    </source>
</evidence>
<organism evidence="5 6">
    <name type="scientific">Hibiscus syriacus</name>
    <name type="common">Rose of Sharon</name>
    <dbReference type="NCBI Taxonomy" id="106335"/>
    <lineage>
        <taxon>Eukaryota</taxon>
        <taxon>Viridiplantae</taxon>
        <taxon>Streptophyta</taxon>
        <taxon>Embryophyta</taxon>
        <taxon>Tracheophyta</taxon>
        <taxon>Spermatophyta</taxon>
        <taxon>Magnoliopsida</taxon>
        <taxon>eudicotyledons</taxon>
        <taxon>Gunneridae</taxon>
        <taxon>Pentapetalae</taxon>
        <taxon>rosids</taxon>
        <taxon>malvids</taxon>
        <taxon>Malvales</taxon>
        <taxon>Malvaceae</taxon>
        <taxon>Malvoideae</taxon>
        <taxon>Hibiscus</taxon>
    </lineage>
</organism>
<evidence type="ECO:0000256" key="3">
    <source>
        <dbReference type="SAM" id="Phobius"/>
    </source>
</evidence>
<keyword evidence="6" id="KW-1185">Reference proteome</keyword>
<feature type="compositionally biased region" description="Basic and acidic residues" evidence="2">
    <location>
        <begin position="937"/>
        <end position="955"/>
    </location>
</feature>
<feature type="compositionally biased region" description="Polar residues" evidence="2">
    <location>
        <begin position="828"/>
        <end position="841"/>
    </location>
</feature>
<reference evidence="5" key="1">
    <citation type="submission" date="2019-09" db="EMBL/GenBank/DDBJ databases">
        <title>Draft genome information of white flower Hibiscus syriacus.</title>
        <authorList>
            <person name="Kim Y.-M."/>
        </authorList>
    </citation>
    <scope>NUCLEOTIDE SEQUENCE [LARGE SCALE GENOMIC DNA]</scope>
    <source>
        <strain evidence="5">YM2019G1</strain>
    </source>
</reference>
<proteinExistence type="inferred from homology"/>
<dbReference type="Gene3D" id="3.40.50.1820">
    <property type="entry name" value="alpha/beta hydrolase"/>
    <property type="match status" value="1"/>
</dbReference>
<dbReference type="PANTHER" id="PTHR10794">
    <property type="entry name" value="ABHYDROLASE DOMAIN-CONTAINING PROTEIN"/>
    <property type="match status" value="1"/>
</dbReference>
<dbReference type="Proteomes" id="UP000436088">
    <property type="component" value="Unassembled WGS sequence"/>
</dbReference>
<dbReference type="GO" id="GO:0047372">
    <property type="term" value="F:monoacylglycerol lipase activity"/>
    <property type="evidence" value="ECO:0007669"/>
    <property type="project" value="TreeGrafter"/>
</dbReference>
<feature type="compositionally biased region" description="Polar residues" evidence="2">
    <location>
        <begin position="657"/>
        <end position="690"/>
    </location>
</feature>
<feature type="region of interest" description="Disordered" evidence="2">
    <location>
        <begin position="636"/>
        <end position="876"/>
    </location>
</feature>
<feature type="compositionally biased region" description="Basic and acidic residues" evidence="2">
    <location>
        <begin position="733"/>
        <end position="768"/>
    </location>
</feature>
<dbReference type="SUPFAM" id="SSF53474">
    <property type="entry name" value="alpha/beta-Hydrolases"/>
    <property type="match status" value="1"/>
</dbReference>
<protein>
    <submittedName>
        <fullName evidence="5">SAUR family protein</fullName>
    </submittedName>
</protein>
<sequence length="1032" mass="112717">MSLYSSYTTSLRLTPNRSNDFFFCSPQSTFRIREFRVFRRRRRFKLSRSNPALQSQFNFSFDNNLFQNLSSLDFLAPVLSLTSGLALYLSSRLNLASGDRNNACEIGEWVLFTSPAPFNRFVVLGCPSISSEGSELRDDVNERLVKEDRHFVRLDSGRMIRASRNRGEEPSELEYQRVCINTEDGGVVSIDWPANLDLSKEHGLDTTVLVVPGTAEGSMDKKVKAFVKDAVFCGFFPVVMNPRGCASSPLTTPRLFAAADCDDISTIIQFISKARPWNALMGVGWGYGANMLTKYLAEVGEKTPLTAATCIDNPFDLEEATRSTPYQIALNENLTGGLIDILRSNKELFQGRAKGFDVEKALSAKSVRDFDEAISMISYGFEDIEDFYSKSSSRSLVRNVKIPVLFIQSDDGSVPLFSIPRGLIAENPFTSLLLCSCSSYRGTVSWCQHLTIEWLTAVELGLLKGRHPLLKDVDVAISPSKGVAFTEGTLTGKGRNTKMLLDLSRSNSINGYSVGPTRDVLEDGSTTASMHLQSGQDSLRDVSAQTNPHEGELVREEAVPEDEEIGQVLKTAQLVMNMLDVTMPGTLKEAEKQKVLAAVNQGETVMKALQDVVPEDVREKLMETVSVIMHSQGTNLKQGFGKWDSSNQVGSEKATAGQGTESQPSDNIQKSGDVSQSQSAGGNRSDMSSSVKKDTNGTDTNQVGTEKATAGQGSESQPSGNMQMSGSQPASWDHSDISSSVKKDTNESGKINESDALNKEKASLHADLIEPGSETSAKPNLTTQAEKEGSTNEILSGESKADEDGGGQTETKDDNNSQQKEEKVVDSLTDQNKVASAGSSETKPEEGERNDDQKKDLQRSTDQNKPSITDSNTKSFSVSQALEALTGMDDSTQVAVNSVFGMIENMIDQFEEKENDSNVGHKVRTENIESLPETQDTSEKEEGSENDSKLRETEGMKNNPSMISDRLYDPPTHNGNGTALEDDSTSEWLQKESPQSAAAFATKCCIFRSIVVYPCLSAYSIFVILALCGSVM</sequence>
<keyword evidence="3" id="KW-0812">Transmembrane</keyword>
<dbReference type="EMBL" id="VEPZ02000579">
    <property type="protein sequence ID" value="KAE8721994.1"/>
    <property type="molecule type" value="Genomic_DNA"/>
</dbReference>
<dbReference type="AlphaFoldDB" id="A0A6A3BZJ5"/>
<feature type="domain" description="DUF7750" evidence="4">
    <location>
        <begin position="566"/>
        <end position="630"/>
    </location>
</feature>
<dbReference type="InterPro" id="IPR056652">
    <property type="entry name" value="DUF7750"/>
</dbReference>
<keyword evidence="3" id="KW-1133">Transmembrane helix</keyword>
<keyword evidence="3" id="KW-0472">Membrane</keyword>
<feature type="compositionally biased region" description="Polar residues" evidence="2">
    <location>
        <begin position="860"/>
        <end position="876"/>
    </location>
</feature>
<evidence type="ECO:0000256" key="1">
    <source>
        <dbReference type="ARBA" id="ARBA00010884"/>
    </source>
</evidence>
<feature type="region of interest" description="Disordered" evidence="2">
    <location>
        <begin position="913"/>
        <end position="986"/>
    </location>
</feature>
<dbReference type="PANTHER" id="PTHR10794:SF92">
    <property type="entry name" value="EMBRYOGENESIS-ASSOCIATED PROTEIN EMB8"/>
    <property type="match status" value="1"/>
</dbReference>
<comment type="similarity">
    <text evidence="1">Belongs to the AB hydrolase superfamily. AB hydrolase 4 family.</text>
</comment>
<feature type="compositionally biased region" description="Polar residues" evidence="2">
    <location>
        <begin position="711"/>
        <end position="730"/>
    </location>
</feature>
<dbReference type="GO" id="GO:0034338">
    <property type="term" value="F:short-chain carboxylesterase activity"/>
    <property type="evidence" value="ECO:0007669"/>
    <property type="project" value="TreeGrafter"/>
</dbReference>
<dbReference type="Pfam" id="PF24930">
    <property type="entry name" value="DUF7750"/>
    <property type="match status" value="1"/>
</dbReference>
<evidence type="ECO:0000313" key="6">
    <source>
        <dbReference type="Proteomes" id="UP000436088"/>
    </source>
</evidence>
<feature type="compositionally biased region" description="Basic and acidic residues" evidence="2">
    <location>
        <begin position="842"/>
        <end position="859"/>
    </location>
</feature>
<dbReference type="InterPro" id="IPR050960">
    <property type="entry name" value="AB_hydrolase_4_sf"/>
</dbReference>
<dbReference type="InterPro" id="IPR029058">
    <property type="entry name" value="AB_hydrolase_fold"/>
</dbReference>
<evidence type="ECO:0000313" key="5">
    <source>
        <dbReference type="EMBL" id="KAE8721994.1"/>
    </source>
</evidence>